<keyword evidence="2" id="KW-1133">Transmembrane helix</keyword>
<gene>
    <name evidence="4" type="ORF">BJ508DRAFT_44204</name>
</gene>
<organism evidence="4 5">
    <name type="scientific">Ascobolus immersus RN42</name>
    <dbReference type="NCBI Taxonomy" id="1160509"/>
    <lineage>
        <taxon>Eukaryota</taxon>
        <taxon>Fungi</taxon>
        <taxon>Dikarya</taxon>
        <taxon>Ascomycota</taxon>
        <taxon>Pezizomycotina</taxon>
        <taxon>Pezizomycetes</taxon>
        <taxon>Pezizales</taxon>
        <taxon>Ascobolaceae</taxon>
        <taxon>Ascobolus</taxon>
    </lineage>
</organism>
<keyword evidence="3" id="KW-0732">Signal</keyword>
<feature type="compositionally biased region" description="Basic and acidic residues" evidence="1">
    <location>
        <begin position="340"/>
        <end position="355"/>
    </location>
</feature>
<evidence type="ECO:0000313" key="5">
    <source>
        <dbReference type="Proteomes" id="UP000275078"/>
    </source>
</evidence>
<dbReference type="Proteomes" id="UP000275078">
    <property type="component" value="Unassembled WGS sequence"/>
</dbReference>
<keyword evidence="2" id="KW-0472">Membrane</keyword>
<evidence type="ECO:0000256" key="2">
    <source>
        <dbReference type="SAM" id="Phobius"/>
    </source>
</evidence>
<reference evidence="4 5" key="1">
    <citation type="journal article" date="2018" name="Nat. Ecol. Evol.">
        <title>Pezizomycetes genomes reveal the molecular basis of ectomycorrhizal truffle lifestyle.</title>
        <authorList>
            <person name="Murat C."/>
            <person name="Payen T."/>
            <person name="Noel B."/>
            <person name="Kuo A."/>
            <person name="Morin E."/>
            <person name="Chen J."/>
            <person name="Kohler A."/>
            <person name="Krizsan K."/>
            <person name="Balestrini R."/>
            <person name="Da Silva C."/>
            <person name="Montanini B."/>
            <person name="Hainaut M."/>
            <person name="Levati E."/>
            <person name="Barry K.W."/>
            <person name="Belfiori B."/>
            <person name="Cichocki N."/>
            <person name="Clum A."/>
            <person name="Dockter R.B."/>
            <person name="Fauchery L."/>
            <person name="Guy J."/>
            <person name="Iotti M."/>
            <person name="Le Tacon F."/>
            <person name="Lindquist E.A."/>
            <person name="Lipzen A."/>
            <person name="Malagnac F."/>
            <person name="Mello A."/>
            <person name="Molinier V."/>
            <person name="Miyauchi S."/>
            <person name="Poulain J."/>
            <person name="Riccioni C."/>
            <person name="Rubini A."/>
            <person name="Sitrit Y."/>
            <person name="Splivallo R."/>
            <person name="Traeger S."/>
            <person name="Wang M."/>
            <person name="Zifcakova L."/>
            <person name="Wipf D."/>
            <person name="Zambonelli A."/>
            <person name="Paolocci F."/>
            <person name="Nowrousian M."/>
            <person name="Ottonello S."/>
            <person name="Baldrian P."/>
            <person name="Spatafora J.W."/>
            <person name="Henrissat B."/>
            <person name="Nagy L.G."/>
            <person name="Aury J.M."/>
            <person name="Wincker P."/>
            <person name="Grigoriev I.V."/>
            <person name="Bonfante P."/>
            <person name="Martin F.M."/>
        </authorList>
    </citation>
    <scope>NUCLEOTIDE SEQUENCE [LARGE SCALE GENOMIC DNA]</scope>
    <source>
        <strain evidence="4 5">RN42</strain>
    </source>
</reference>
<evidence type="ECO:0000256" key="1">
    <source>
        <dbReference type="SAM" id="MobiDB-lite"/>
    </source>
</evidence>
<proteinExistence type="predicted"/>
<dbReference type="Pfam" id="PF14610">
    <property type="entry name" value="Psg1"/>
    <property type="match status" value="1"/>
</dbReference>
<feature type="signal peptide" evidence="3">
    <location>
        <begin position="1"/>
        <end position="17"/>
    </location>
</feature>
<feature type="region of interest" description="Disordered" evidence="1">
    <location>
        <begin position="71"/>
        <end position="133"/>
    </location>
</feature>
<feature type="compositionally biased region" description="Low complexity" evidence="1">
    <location>
        <begin position="92"/>
        <end position="106"/>
    </location>
</feature>
<name>A0A3N4HJ22_ASCIM</name>
<accession>A0A3N4HJ22</accession>
<evidence type="ECO:0008006" key="6">
    <source>
        <dbReference type="Google" id="ProtNLM"/>
    </source>
</evidence>
<feature type="chain" id="PRO_5018319784" description="Mid2 domain-containing protein" evidence="3">
    <location>
        <begin position="18"/>
        <end position="392"/>
    </location>
</feature>
<feature type="compositionally biased region" description="Polar residues" evidence="1">
    <location>
        <begin position="79"/>
        <end position="91"/>
    </location>
</feature>
<feature type="region of interest" description="Disordered" evidence="1">
    <location>
        <begin position="312"/>
        <end position="392"/>
    </location>
</feature>
<dbReference type="EMBL" id="ML119806">
    <property type="protein sequence ID" value="RPA73932.1"/>
    <property type="molecule type" value="Genomic_DNA"/>
</dbReference>
<keyword evidence="2" id="KW-0812">Transmembrane</keyword>
<keyword evidence="5" id="KW-1185">Reference proteome</keyword>
<evidence type="ECO:0000313" key="4">
    <source>
        <dbReference type="EMBL" id="RPA73932.1"/>
    </source>
</evidence>
<protein>
    <recommendedName>
        <fullName evidence="6">Mid2 domain-containing protein</fullName>
    </recommendedName>
</protein>
<dbReference type="AlphaFoldDB" id="A0A3N4HJ22"/>
<evidence type="ECO:0000256" key="3">
    <source>
        <dbReference type="SAM" id="SignalP"/>
    </source>
</evidence>
<feature type="transmembrane region" description="Helical" evidence="2">
    <location>
        <begin position="275"/>
        <end position="298"/>
    </location>
</feature>
<dbReference type="InterPro" id="IPR028000">
    <property type="entry name" value="Pma1"/>
</dbReference>
<sequence length="392" mass="43116">MRFSLLLTAALITVAQAGIVHPRQWQDDGSTSLEMGNLGEEGMTPEIDVAAPPFGGEVDTISREDVTPILPEADEDESPTSVSESSVLPSVTPSATASTTAPSATSETEKTEEEKKKEEEEIKKQKEKEAQSARCSKVHYEEVDGEYPYAPFCNPRDGQPWKASQRGFYQITWDPTFFSSNASVEISLQYEDPLPGTPITIKKSDYISPNLGIWEVMPEEGDLNFGGIKHQNTTLRIVIASTQAGKSGLKGPRVLLMSKNEPKKKEVEKEVSKKAAAIAVPVVFIVAVGFALMLHYTLRTERRIGAIRIGGKRGRRHGYGGGSKQSRMERLKAARGGSIRLDDERTMPGDNKVPDWELASVEPQSPFDDRHAVGPQSPSSPDRTFAREKRIY</sequence>
<feature type="compositionally biased region" description="Basic and acidic residues" evidence="1">
    <location>
        <begin position="107"/>
        <end position="131"/>
    </location>
</feature>